<evidence type="ECO:0000313" key="2">
    <source>
        <dbReference type="Proteomes" id="UP001055811"/>
    </source>
</evidence>
<sequence length="67" mass="7402">MLLPTLASPPPASFDVSPSATSCLLHHVIRHLFDGWKGGKGRDYRVLQCLLGRGKNLSNRDTSLRRS</sequence>
<accession>A0ACB9GCG5</accession>
<dbReference type="Proteomes" id="UP001055811">
    <property type="component" value="Linkage Group LG02"/>
</dbReference>
<evidence type="ECO:0000313" key="1">
    <source>
        <dbReference type="EMBL" id="KAI3781082.1"/>
    </source>
</evidence>
<comment type="caution">
    <text evidence="1">The sequence shown here is derived from an EMBL/GenBank/DDBJ whole genome shotgun (WGS) entry which is preliminary data.</text>
</comment>
<protein>
    <submittedName>
        <fullName evidence="1">Uncharacterized protein</fullName>
    </submittedName>
</protein>
<name>A0ACB9GCG5_CICIN</name>
<proteinExistence type="predicted"/>
<reference evidence="1 2" key="2">
    <citation type="journal article" date="2022" name="Mol. Ecol. Resour.">
        <title>The genomes of chicory, endive, great burdock and yacon provide insights into Asteraceae paleo-polyploidization history and plant inulin production.</title>
        <authorList>
            <person name="Fan W."/>
            <person name="Wang S."/>
            <person name="Wang H."/>
            <person name="Wang A."/>
            <person name="Jiang F."/>
            <person name="Liu H."/>
            <person name="Zhao H."/>
            <person name="Xu D."/>
            <person name="Zhang Y."/>
        </authorList>
    </citation>
    <scope>NUCLEOTIDE SEQUENCE [LARGE SCALE GENOMIC DNA]</scope>
    <source>
        <strain evidence="2">cv. Punajuju</strain>
        <tissue evidence="1">Leaves</tissue>
    </source>
</reference>
<reference evidence="2" key="1">
    <citation type="journal article" date="2022" name="Mol. Ecol. Resour.">
        <title>The genomes of chicory, endive, great burdock and yacon provide insights into Asteraceae palaeo-polyploidization history and plant inulin production.</title>
        <authorList>
            <person name="Fan W."/>
            <person name="Wang S."/>
            <person name="Wang H."/>
            <person name="Wang A."/>
            <person name="Jiang F."/>
            <person name="Liu H."/>
            <person name="Zhao H."/>
            <person name="Xu D."/>
            <person name="Zhang Y."/>
        </authorList>
    </citation>
    <scope>NUCLEOTIDE SEQUENCE [LARGE SCALE GENOMIC DNA]</scope>
    <source>
        <strain evidence="2">cv. Punajuju</strain>
    </source>
</reference>
<keyword evidence="2" id="KW-1185">Reference proteome</keyword>
<dbReference type="EMBL" id="CM042010">
    <property type="protein sequence ID" value="KAI3781082.1"/>
    <property type="molecule type" value="Genomic_DNA"/>
</dbReference>
<gene>
    <name evidence="1" type="ORF">L2E82_11081</name>
</gene>
<organism evidence="1 2">
    <name type="scientific">Cichorium intybus</name>
    <name type="common">Chicory</name>
    <dbReference type="NCBI Taxonomy" id="13427"/>
    <lineage>
        <taxon>Eukaryota</taxon>
        <taxon>Viridiplantae</taxon>
        <taxon>Streptophyta</taxon>
        <taxon>Embryophyta</taxon>
        <taxon>Tracheophyta</taxon>
        <taxon>Spermatophyta</taxon>
        <taxon>Magnoliopsida</taxon>
        <taxon>eudicotyledons</taxon>
        <taxon>Gunneridae</taxon>
        <taxon>Pentapetalae</taxon>
        <taxon>asterids</taxon>
        <taxon>campanulids</taxon>
        <taxon>Asterales</taxon>
        <taxon>Asteraceae</taxon>
        <taxon>Cichorioideae</taxon>
        <taxon>Cichorieae</taxon>
        <taxon>Cichoriinae</taxon>
        <taxon>Cichorium</taxon>
    </lineage>
</organism>